<evidence type="ECO:0000256" key="6">
    <source>
        <dbReference type="ARBA" id="ARBA00023098"/>
    </source>
</evidence>
<dbReference type="GO" id="GO:0016491">
    <property type="term" value="F:oxidoreductase activity"/>
    <property type="evidence" value="ECO:0007669"/>
    <property type="project" value="UniProtKB-KW"/>
</dbReference>
<dbReference type="GO" id="GO:0004312">
    <property type="term" value="F:fatty acid synthase activity"/>
    <property type="evidence" value="ECO:0007669"/>
    <property type="project" value="TreeGrafter"/>
</dbReference>
<dbReference type="Gene3D" id="3.40.50.720">
    <property type="entry name" value="NAD(P)-binding Rossmann-like Domain"/>
    <property type="match status" value="1"/>
</dbReference>
<protein>
    <submittedName>
        <fullName evidence="10">Fatty acid synthase</fullName>
    </submittedName>
</protein>
<evidence type="ECO:0000256" key="7">
    <source>
        <dbReference type="ARBA" id="ARBA00023160"/>
    </source>
</evidence>
<accession>A0A0A7TYP7</accession>
<evidence type="ECO:0000256" key="2">
    <source>
        <dbReference type="ARBA" id="ARBA00022516"/>
    </source>
</evidence>
<feature type="non-terminal residue" evidence="10">
    <location>
        <position position="1"/>
    </location>
</feature>
<evidence type="ECO:0000256" key="1">
    <source>
        <dbReference type="ARBA" id="ARBA00022450"/>
    </source>
</evidence>
<dbReference type="InterPro" id="IPR050091">
    <property type="entry name" value="PKS_NRPS_Biosynth_Enz"/>
</dbReference>
<dbReference type="Pfam" id="PF08659">
    <property type="entry name" value="KR"/>
    <property type="match status" value="1"/>
</dbReference>
<keyword evidence="7" id="KW-0275">Fatty acid biosynthesis</keyword>
<dbReference type="AlphaFoldDB" id="A0A0A7TYP7"/>
<organism evidence="10">
    <name type="scientific">Acanthogobius hasta</name>
    <name type="common">javeline goby</name>
    <dbReference type="NCBI Taxonomy" id="267130"/>
    <lineage>
        <taxon>Eukaryota</taxon>
        <taxon>Metazoa</taxon>
        <taxon>Chordata</taxon>
        <taxon>Craniata</taxon>
        <taxon>Vertebrata</taxon>
        <taxon>Euteleostomi</taxon>
        <taxon>Actinopterygii</taxon>
        <taxon>Neopterygii</taxon>
        <taxon>Teleostei</taxon>
        <taxon>Neoteleostei</taxon>
        <taxon>Acanthomorphata</taxon>
        <taxon>Gobiaria</taxon>
        <taxon>Gobiiformes</taxon>
        <taxon>Gobioidei</taxon>
        <taxon>Gobiidae</taxon>
        <taxon>Gobionellinae</taxon>
        <taxon>Acanthogobius</taxon>
    </lineage>
</organism>
<proteinExistence type="evidence at transcript level"/>
<keyword evidence="1" id="KW-0596">Phosphopantetheine</keyword>
<dbReference type="PANTHER" id="PTHR43775:SF7">
    <property type="entry name" value="FATTY ACID SYNTHASE"/>
    <property type="match status" value="1"/>
</dbReference>
<keyword evidence="8" id="KW-0511">Multifunctional enzyme</keyword>
<evidence type="ECO:0000256" key="4">
    <source>
        <dbReference type="ARBA" id="ARBA00022857"/>
    </source>
</evidence>
<dbReference type="EMBL" id="KJ508188">
    <property type="protein sequence ID" value="AJA79086.1"/>
    <property type="molecule type" value="mRNA"/>
</dbReference>
<evidence type="ECO:0000256" key="8">
    <source>
        <dbReference type="ARBA" id="ARBA00023268"/>
    </source>
</evidence>
<dbReference type="GO" id="GO:0006633">
    <property type="term" value="P:fatty acid biosynthetic process"/>
    <property type="evidence" value="ECO:0007669"/>
    <property type="project" value="UniProtKB-KW"/>
</dbReference>
<feature type="domain" description="Ketoreductase (KR)" evidence="9">
    <location>
        <begin position="46"/>
        <end position="141"/>
    </location>
</feature>
<keyword evidence="3" id="KW-0276">Fatty acid metabolism</keyword>
<evidence type="ECO:0000313" key="10">
    <source>
        <dbReference type="EMBL" id="AJA79086.1"/>
    </source>
</evidence>
<dbReference type="PANTHER" id="PTHR43775">
    <property type="entry name" value="FATTY ACID SYNTHASE"/>
    <property type="match status" value="1"/>
</dbReference>
<dbReference type="InterPro" id="IPR013968">
    <property type="entry name" value="PKS_KR"/>
</dbReference>
<evidence type="ECO:0000256" key="5">
    <source>
        <dbReference type="ARBA" id="ARBA00023002"/>
    </source>
</evidence>
<sequence length="141" mass="15472">HAFRYMAQGKHIGKVLLKIREEQDSLVSPPSSLAAICRTFCSPSFSYIITGGLGGFGLELAQWLMERGARKIVLTSRSGIRNGYQVKRVQEWRAQGIEVLVSTSDVSTLKGTEQLISEAHRLGPVGGVFHLAMVLKDGMLE</sequence>
<dbReference type="InterPro" id="IPR036291">
    <property type="entry name" value="NAD(P)-bd_dom_sf"/>
</dbReference>
<reference evidence="10" key="1">
    <citation type="journal article" date="2014" name="Eur J Lipid Sci Technol">
        <title>Molecular cloning and tissue mRNA levels of 15 genes involved in lipid metabolism in Synechogobius hasta.</title>
        <authorList>
            <person name="Chen Q.L."/>
            <person name="Luo Z."/>
            <person name="Huang C."/>
            <person name="Zheng J.L."/>
            <person name="Pan Y.X."/>
            <person name="Song Y.F."/>
            <person name="Hu W."/>
        </authorList>
    </citation>
    <scope>NUCLEOTIDE SEQUENCE</scope>
</reference>
<dbReference type="Gene3D" id="3.90.180.10">
    <property type="entry name" value="Medium-chain alcohol dehydrogenases, catalytic domain"/>
    <property type="match status" value="1"/>
</dbReference>
<dbReference type="GO" id="GO:0005737">
    <property type="term" value="C:cytoplasm"/>
    <property type="evidence" value="ECO:0007669"/>
    <property type="project" value="TreeGrafter"/>
</dbReference>
<name>A0A0A7TYP7_9GOBI</name>
<keyword evidence="6" id="KW-0443">Lipid metabolism</keyword>
<keyword evidence="4" id="KW-0521">NADP</keyword>
<evidence type="ECO:0000259" key="9">
    <source>
        <dbReference type="Pfam" id="PF08659"/>
    </source>
</evidence>
<feature type="non-terminal residue" evidence="10">
    <location>
        <position position="141"/>
    </location>
</feature>
<dbReference type="SUPFAM" id="SSF51735">
    <property type="entry name" value="NAD(P)-binding Rossmann-fold domains"/>
    <property type="match status" value="1"/>
</dbReference>
<gene>
    <name evidence="10" type="primary">FAS</name>
</gene>
<evidence type="ECO:0000256" key="3">
    <source>
        <dbReference type="ARBA" id="ARBA00022832"/>
    </source>
</evidence>
<keyword evidence="5" id="KW-0560">Oxidoreductase</keyword>
<keyword evidence="2" id="KW-0444">Lipid biosynthesis</keyword>